<keyword evidence="3" id="KW-0547">Nucleotide-binding</keyword>
<dbReference type="InterPro" id="IPR036597">
    <property type="entry name" value="Fido-like_dom_sf"/>
</dbReference>
<evidence type="ECO:0000256" key="5">
    <source>
        <dbReference type="ARBA" id="ARBA00034531"/>
    </source>
</evidence>
<keyword evidence="1" id="KW-0808">Transferase</keyword>
<evidence type="ECO:0000313" key="9">
    <source>
        <dbReference type="EMBL" id="MFC4713341.1"/>
    </source>
</evidence>
<evidence type="ECO:0000256" key="4">
    <source>
        <dbReference type="ARBA" id="ARBA00022840"/>
    </source>
</evidence>
<comment type="caution">
    <text evidence="9">The sequence shown here is derived from an EMBL/GenBank/DDBJ whole genome shotgun (WGS) entry which is preliminary data.</text>
</comment>
<comment type="catalytic activity">
    <reaction evidence="6">
        <text>L-threonyl-[protein] + ATP = 3-O-(5'-adenylyl)-L-threonyl-[protein] + diphosphate</text>
        <dbReference type="Rhea" id="RHEA:54292"/>
        <dbReference type="Rhea" id="RHEA-COMP:11060"/>
        <dbReference type="Rhea" id="RHEA-COMP:13847"/>
        <dbReference type="ChEBI" id="CHEBI:30013"/>
        <dbReference type="ChEBI" id="CHEBI:30616"/>
        <dbReference type="ChEBI" id="CHEBI:33019"/>
        <dbReference type="ChEBI" id="CHEBI:138113"/>
        <dbReference type="EC" id="2.7.7.108"/>
    </reaction>
</comment>
<reference evidence="10" key="1">
    <citation type="journal article" date="2019" name="Int. J. Syst. Evol. Microbiol.">
        <title>The Global Catalogue of Microorganisms (GCM) 10K type strain sequencing project: providing services to taxonomists for standard genome sequencing and annotation.</title>
        <authorList>
            <consortium name="The Broad Institute Genomics Platform"/>
            <consortium name="The Broad Institute Genome Sequencing Center for Infectious Disease"/>
            <person name="Wu L."/>
            <person name="Ma J."/>
        </authorList>
    </citation>
    <scope>NUCLEOTIDE SEQUENCE [LARGE SCALE GENOMIC DNA]</scope>
    <source>
        <strain evidence="10">CGMCC 1.12151</strain>
    </source>
</reference>
<dbReference type="Proteomes" id="UP001595932">
    <property type="component" value="Unassembled WGS sequence"/>
</dbReference>
<evidence type="ECO:0000313" key="10">
    <source>
        <dbReference type="Proteomes" id="UP001595932"/>
    </source>
</evidence>
<keyword evidence="10" id="KW-1185">Reference proteome</keyword>
<comment type="catalytic activity">
    <reaction evidence="7">
        <text>L-tyrosyl-[protein] + ATP = O-(5'-adenylyl)-L-tyrosyl-[protein] + diphosphate</text>
        <dbReference type="Rhea" id="RHEA:54288"/>
        <dbReference type="Rhea" id="RHEA-COMP:10136"/>
        <dbReference type="Rhea" id="RHEA-COMP:13846"/>
        <dbReference type="ChEBI" id="CHEBI:30616"/>
        <dbReference type="ChEBI" id="CHEBI:33019"/>
        <dbReference type="ChEBI" id="CHEBI:46858"/>
        <dbReference type="ChEBI" id="CHEBI:83624"/>
        <dbReference type="EC" id="2.7.7.108"/>
    </reaction>
</comment>
<dbReference type="PROSITE" id="PS51459">
    <property type="entry name" value="FIDO"/>
    <property type="match status" value="1"/>
</dbReference>
<dbReference type="Gene3D" id="1.10.3290.10">
    <property type="entry name" value="Fido-like domain"/>
    <property type="match status" value="1"/>
</dbReference>
<evidence type="ECO:0000256" key="2">
    <source>
        <dbReference type="ARBA" id="ARBA00022695"/>
    </source>
</evidence>
<dbReference type="EMBL" id="JBHSGL010000005">
    <property type="protein sequence ID" value="MFC4713341.1"/>
    <property type="molecule type" value="Genomic_DNA"/>
</dbReference>
<evidence type="ECO:0000256" key="6">
    <source>
        <dbReference type="ARBA" id="ARBA00047939"/>
    </source>
</evidence>
<evidence type="ECO:0000256" key="7">
    <source>
        <dbReference type="ARBA" id="ARBA00048696"/>
    </source>
</evidence>
<accession>A0ABV9MC46</accession>
<dbReference type="RefSeq" id="WP_377279058.1">
    <property type="nucleotide sequence ID" value="NZ_JBHSGL010000005.1"/>
</dbReference>
<protein>
    <recommendedName>
        <fullName evidence="5">protein adenylyltransferase</fullName>
        <ecNumber evidence="5">2.7.7.108</ecNumber>
    </recommendedName>
</protein>
<organism evidence="9 10">
    <name type="scientific">Planococcus dechangensis</name>
    <dbReference type="NCBI Taxonomy" id="1176255"/>
    <lineage>
        <taxon>Bacteria</taxon>
        <taxon>Bacillati</taxon>
        <taxon>Bacillota</taxon>
        <taxon>Bacilli</taxon>
        <taxon>Bacillales</taxon>
        <taxon>Caryophanaceae</taxon>
        <taxon>Planococcus</taxon>
    </lineage>
</organism>
<dbReference type="InterPro" id="IPR003812">
    <property type="entry name" value="Fido"/>
</dbReference>
<name>A0ABV9MC46_9BACL</name>
<feature type="domain" description="Fido" evidence="8">
    <location>
        <begin position="54"/>
        <end position="195"/>
    </location>
</feature>
<evidence type="ECO:0000256" key="3">
    <source>
        <dbReference type="ARBA" id="ARBA00022741"/>
    </source>
</evidence>
<gene>
    <name evidence="9" type="ORF">ACFO5U_10730</name>
</gene>
<dbReference type="PANTHER" id="PTHR39560">
    <property type="entry name" value="PROTEIN ADENYLYLTRANSFERASE FIC-RELATED"/>
    <property type="match status" value="1"/>
</dbReference>
<proteinExistence type="predicted"/>
<evidence type="ECO:0000256" key="1">
    <source>
        <dbReference type="ARBA" id="ARBA00022679"/>
    </source>
</evidence>
<dbReference type="Pfam" id="PF02661">
    <property type="entry name" value="Fic"/>
    <property type="match status" value="1"/>
</dbReference>
<dbReference type="PANTHER" id="PTHR39560:SF1">
    <property type="entry name" value="PROTEIN ADENYLYLTRANSFERASE FIC-RELATED"/>
    <property type="match status" value="1"/>
</dbReference>
<dbReference type="SUPFAM" id="SSF140931">
    <property type="entry name" value="Fic-like"/>
    <property type="match status" value="1"/>
</dbReference>
<evidence type="ECO:0000259" key="8">
    <source>
        <dbReference type="PROSITE" id="PS51459"/>
    </source>
</evidence>
<sequence>MSKYQHSSMYSYPGTDVLVNAFDIHDEDKLKEIETVYALYRLSELQLKEPKDPTDLAVFLDIHRCLLQDVYPFAGKLREEMTSKGSSTFAHPKHLAGQLKQLFDELAEEGYLKGLSKDAFIRRLAHYLAELNALHPFREGNGRAVREFARQLARNAGYRLDWEKIKEPAHIINAFVDSFNKDNERLEALLAEITQAEK</sequence>
<keyword evidence="2" id="KW-0548">Nucleotidyltransferase</keyword>
<dbReference type="EC" id="2.7.7.108" evidence="5"/>
<keyword evidence="4" id="KW-0067">ATP-binding</keyword>